<evidence type="ECO:0000313" key="3">
    <source>
        <dbReference type="EMBL" id="KPA86545.1"/>
    </source>
</evidence>
<dbReference type="SMART" id="SM00356">
    <property type="entry name" value="ZnF_C3H1"/>
    <property type="match status" value="1"/>
</dbReference>
<dbReference type="Gene3D" id="3.30.1370.210">
    <property type="match status" value="1"/>
</dbReference>
<dbReference type="GeneID" id="26900982"/>
<name>A0A0N0E0K3_LEPPY</name>
<dbReference type="PROSITE" id="PS50103">
    <property type="entry name" value="ZF_C3H1"/>
    <property type="match status" value="1"/>
</dbReference>
<reference evidence="3 4" key="1">
    <citation type="submission" date="2015-07" db="EMBL/GenBank/DDBJ databases">
        <title>High-quality genome of monoxenous trypanosomatid Leptomonas pyrrhocoris.</title>
        <authorList>
            <person name="Flegontov P."/>
            <person name="Butenko A."/>
            <person name="Firsov S."/>
            <person name="Vlcek C."/>
            <person name="Logacheva M.D."/>
            <person name="Field M."/>
            <person name="Filatov D."/>
            <person name="Flegontova O."/>
            <person name="Gerasimov E."/>
            <person name="Jackson A.P."/>
            <person name="Kelly S."/>
            <person name="Opperdoes F."/>
            <person name="O'Reilly A."/>
            <person name="Votypka J."/>
            <person name="Yurchenko V."/>
            <person name="Lukes J."/>
        </authorList>
    </citation>
    <scope>NUCLEOTIDE SEQUENCE [LARGE SCALE GENOMIC DNA]</scope>
    <source>
        <strain evidence="3">H10</strain>
    </source>
</reference>
<keyword evidence="4" id="KW-1185">Reference proteome</keyword>
<protein>
    <recommendedName>
        <fullName evidence="2">C3H1-type domain-containing protein</fullName>
    </recommendedName>
</protein>
<dbReference type="Proteomes" id="UP000037923">
    <property type="component" value="Unassembled WGS sequence"/>
</dbReference>
<dbReference type="AlphaFoldDB" id="A0A0N0E0K3"/>
<accession>A0A0N0E0K3</accession>
<keyword evidence="1" id="KW-0862">Zinc</keyword>
<gene>
    <name evidence="3" type="ORF">ABB37_00685</name>
</gene>
<feature type="zinc finger region" description="C3H1-type" evidence="1">
    <location>
        <begin position="167"/>
        <end position="193"/>
    </location>
</feature>
<dbReference type="EMBL" id="LGTL01000001">
    <property type="protein sequence ID" value="KPA86545.1"/>
    <property type="molecule type" value="Genomic_DNA"/>
</dbReference>
<dbReference type="InterPro" id="IPR000571">
    <property type="entry name" value="Znf_CCCH"/>
</dbReference>
<keyword evidence="1" id="KW-0863">Zinc-finger</keyword>
<dbReference type="OMA" id="SEVCRHY"/>
<dbReference type="OrthoDB" id="59941at2759"/>
<dbReference type="VEuPathDB" id="TriTrypDB:LpyrH10_01_6850"/>
<dbReference type="GO" id="GO:0008270">
    <property type="term" value="F:zinc ion binding"/>
    <property type="evidence" value="ECO:0007669"/>
    <property type="project" value="UniProtKB-KW"/>
</dbReference>
<dbReference type="RefSeq" id="XP_015664984.1">
    <property type="nucleotide sequence ID" value="XM_015796976.1"/>
</dbReference>
<proteinExistence type="predicted"/>
<keyword evidence="1" id="KW-0479">Metal-binding</keyword>
<comment type="caution">
    <text evidence="3">The sequence shown here is derived from an EMBL/GenBank/DDBJ whole genome shotgun (WGS) entry which is preliminary data.</text>
</comment>
<evidence type="ECO:0000313" key="4">
    <source>
        <dbReference type="Proteomes" id="UP000037923"/>
    </source>
</evidence>
<evidence type="ECO:0000256" key="1">
    <source>
        <dbReference type="PROSITE-ProRule" id="PRU00723"/>
    </source>
</evidence>
<sequence>MSQLVYLQSMPMEPVRYYAAEPYNRPPMQPMTILYPAASAVPDMRSISTPPQLQQGQQPFTPNGPSYYICQDRPMEMNNNGKVVYLVPSAKPSTNAAPMSMFIQPNTGCSSLPMEQSHGMPDMYTAAQMLAPQQPQMRTTYVPMSSTVAVNKLPQSTAEPGAEPPLLRSLEVCRHYLNGRCNRRKCRFLHPDLHHPVEPAVMTYMAAAEPGTPVPSHTSQSAVNIIPYANSQSSSMNSFTVAGAPVAWNGLRA</sequence>
<feature type="domain" description="C3H1-type" evidence="2">
    <location>
        <begin position="167"/>
        <end position="193"/>
    </location>
</feature>
<evidence type="ECO:0000259" key="2">
    <source>
        <dbReference type="PROSITE" id="PS50103"/>
    </source>
</evidence>
<organism evidence="3 4">
    <name type="scientific">Leptomonas pyrrhocoris</name>
    <name type="common">Firebug parasite</name>
    <dbReference type="NCBI Taxonomy" id="157538"/>
    <lineage>
        <taxon>Eukaryota</taxon>
        <taxon>Discoba</taxon>
        <taxon>Euglenozoa</taxon>
        <taxon>Kinetoplastea</taxon>
        <taxon>Metakinetoplastina</taxon>
        <taxon>Trypanosomatida</taxon>
        <taxon>Trypanosomatidae</taxon>
        <taxon>Leishmaniinae</taxon>
        <taxon>Leptomonas</taxon>
    </lineage>
</organism>